<dbReference type="Gene3D" id="3.90.550.10">
    <property type="entry name" value="Spore Coat Polysaccharide Biosynthesis Protein SpsA, Chain A"/>
    <property type="match status" value="1"/>
</dbReference>
<feature type="compositionally biased region" description="Polar residues" evidence="14">
    <location>
        <begin position="558"/>
        <end position="579"/>
    </location>
</feature>
<feature type="compositionally biased region" description="Basic residues" evidence="14">
    <location>
        <begin position="581"/>
        <end position="594"/>
    </location>
</feature>
<evidence type="ECO:0000256" key="4">
    <source>
        <dbReference type="ARBA" id="ARBA00022679"/>
    </source>
</evidence>
<keyword evidence="17" id="KW-1185">Reference proteome</keyword>
<dbReference type="AlphaFoldDB" id="A0A1R0GV28"/>
<comment type="similarity">
    <text evidence="9">Belongs to the glycosyltransferase 8 family. Glycogenin subfamily.</text>
</comment>
<feature type="region of interest" description="Disordered" evidence="14">
    <location>
        <begin position="316"/>
        <end position="336"/>
    </location>
</feature>
<dbReference type="CDD" id="cd02537">
    <property type="entry name" value="GT8_Glycogenin"/>
    <property type="match status" value="1"/>
</dbReference>
<dbReference type="PANTHER" id="PTHR11183">
    <property type="entry name" value="GLYCOGENIN SUBFAMILY MEMBER"/>
    <property type="match status" value="1"/>
</dbReference>
<evidence type="ECO:0000256" key="13">
    <source>
        <dbReference type="ARBA" id="ARBA00057883"/>
    </source>
</evidence>
<dbReference type="EC" id="2.4.1.186" evidence="10"/>
<evidence type="ECO:0000256" key="8">
    <source>
        <dbReference type="ARBA" id="ARBA00023211"/>
    </source>
</evidence>
<dbReference type="InterPro" id="IPR002495">
    <property type="entry name" value="Glyco_trans_8"/>
</dbReference>
<protein>
    <recommendedName>
        <fullName evidence="10">glycogenin glucosyltransferase</fullName>
        <ecNumber evidence="10">2.4.1.186</ecNumber>
    </recommendedName>
</protein>
<comment type="function">
    <text evidence="13">Self-glucosylating initiator of glycogen synthesis. It catalyzes the formation of a short alpha (1,4)-glucosyl chain covalently attached via a glucose 1-O-tyrosyl linkage to internal tyrosine residues and these chains act as primers for the elongation reaction catalyzed by glycogen synthase.</text>
</comment>
<feature type="compositionally biased region" description="Polar residues" evidence="14">
    <location>
        <begin position="939"/>
        <end position="951"/>
    </location>
</feature>
<comment type="caution">
    <text evidence="16">The sequence shown here is derived from an EMBL/GenBank/DDBJ whole genome shotgun (WGS) entry which is preliminary data.</text>
</comment>
<feature type="compositionally biased region" description="Low complexity" evidence="14">
    <location>
        <begin position="411"/>
        <end position="420"/>
    </location>
</feature>
<feature type="compositionally biased region" description="Polar residues" evidence="14">
    <location>
        <begin position="515"/>
        <end position="529"/>
    </location>
</feature>
<sequence length="981" mass="111726">MLDFNAAYVTLVTNDSYVPAALVLCHSIRVTHTTHKILCLVSDSSISSSNLSKLAEAFDSIVHAGKFTSVNHEGLKALKRPDLADTYTKVELWNPSLFKEYKAICYLDSDILVLQNVDSIFDNCSSYFQELDSKNPKMHGLISAAPDMGWPDWFNSGVMLIHPNPSTHSQLLQLVISENNSLSTGSGGISYDGADQGLLNFHFSGWSSAPSNYRLSFTYNTTGSPFYSYLPAINSQHSHIKIIHFAGQKKPWNYSRYSDGSVVSQNDSSGFWTGMIQKWWDHHDFISNPDSFMLSNRSQDYQFGDNSFDNKKYYFSDNLNSSDNPNHQTNPSTYSSDHPTDFLWLRNSVQKVSYHTGNTSNNLHRDSDRSNVDNSNSNTFFENKQPQYNSGDHAYINHHNYSQHQRHDENFNQSHNSSQNHFHHNEYNHSNQHLGNENASNTPEHYNPSENDHGHQSFMNINNNSNIHTNHRDGSGNSNYNNKEDVQDVFWKRDFNENNWARQGSNHQNDEKKNNQNSHHFNTSHFSENSSKKNFDYPNTPYNNSSYFENSRDKGKENNSSFSQDYSLNNGSSRYSNPWKQKPKSSRSKSRSGKHTPDRIESINRFYDSQCNPAIIQNDEITGLGIAINQTTLKRPSSGPEVENSDNSATELVDLVSKLEKIDAFSDEFRKELDSLYRKWHSKIVQQLTGIDISKGDVDYSYPNKLNGFSNSQLKSKLISNTFGANSLSLKTDVEIKARTSKNIEYDISLTFKSLYDLFEDENPKNLGNRYFNKNFREPEKPDVRLVLNTKETRKSNPNLQITKSAKILPIDEDYGFPKKTSEILDYSFPPIGSDIFNFRSAPHSPKHNSSEGKESVVSPNSPANNVKKSHEDSSDLLHAGLKPINTTKIDNYVPLGSRKPNQNLNVPKKMSELTVVTDPYKQNKLYNKDSLVNDTSKYSALSTPQSSESDPSTKIDKDSDINDFMNYRVEWNMSELFSSR</sequence>
<reference evidence="16 17" key="1">
    <citation type="journal article" date="2016" name="Mol. Biol. Evol.">
        <title>Genome-Wide Survey of Gut Fungi (Harpellales) Reveals the First Horizontally Transferred Ubiquitin Gene from a Mosquito Host.</title>
        <authorList>
            <person name="Wang Y."/>
            <person name="White M.M."/>
            <person name="Kvist S."/>
            <person name="Moncalvo J.M."/>
        </authorList>
    </citation>
    <scope>NUCLEOTIDE SEQUENCE [LARGE SCALE GENOMIC DNA]</scope>
    <source>
        <strain evidence="16 17">ALG-7-W6</strain>
    </source>
</reference>
<dbReference type="EMBL" id="LSSL01003165">
    <property type="protein sequence ID" value="OLY80753.1"/>
    <property type="molecule type" value="Genomic_DNA"/>
</dbReference>
<keyword evidence="6" id="KW-0320">Glycogen biosynthesis</keyword>
<feature type="compositionally biased region" description="Polar residues" evidence="14">
    <location>
        <begin position="317"/>
        <end position="336"/>
    </location>
</feature>
<accession>A0A1R0GV28</accession>
<proteinExistence type="inferred from homology"/>
<dbReference type="SUPFAM" id="SSF53448">
    <property type="entry name" value="Nucleotide-diphospho-sugar transferases"/>
    <property type="match status" value="1"/>
</dbReference>
<feature type="region of interest" description="Disordered" evidence="14">
    <location>
        <begin position="355"/>
        <end position="482"/>
    </location>
</feature>
<dbReference type="GO" id="GO:0005978">
    <property type="term" value="P:glycogen biosynthetic process"/>
    <property type="evidence" value="ECO:0007669"/>
    <property type="project" value="UniProtKB-KW"/>
</dbReference>
<dbReference type="InterPro" id="IPR029044">
    <property type="entry name" value="Nucleotide-diphossugar_trans"/>
</dbReference>
<evidence type="ECO:0000256" key="14">
    <source>
        <dbReference type="SAM" id="MobiDB-lite"/>
    </source>
</evidence>
<feature type="compositionally biased region" description="Polar residues" evidence="14">
    <location>
        <begin position="858"/>
        <end position="867"/>
    </location>
</feature>
<comment type="catalytic activity">
    <reaction evidence="12">
        <text>L-tyrosyl-[glycogenin] + UDP-alpha-D-glucose = alpha-D-glucosyl-L-tyrosyl-[glycogenin] + UDP + H(+)</text>
        <dbReference type="Rhea" id="RHEA:23360"/>
        <dbReference type="Rhea" id="RHEA-COMP:14604"/>
        <dbReference type="Rhea" id="RHEA-COMP:14605"/>
        <dbReference type="ChEBI" id="CHEBI:15378"/>
        <dbReference type="ChEBI" id="CHEBI:46858"/>
        <dbReference type="ChEBI" id="CHEBI:58223"/>
        <dbReference type="ChEBI" id="CHEBI:58885"/>
        <dbReference type="ChEBI" id="CHEBI:140573"/>
        <dbReference type="EC" id="2.4.1.186"/>
    </reaction>
</comment>
<dbReference type="EMBL" id="LSSL01007779">
    <property type="protein sequence ID" value="OLY77602.1"/>
    <property type="molecule type" value="Genomic_DNA"/>
</dbReference>
<keyword evidence="8" id="KW-0464">Manganese</keyword>
<dbReference type="GO" id="GO:0008466">
    <property type="term" value="F:glycogenin glucosyltransferase activity"/>
    <property type="evidence" value="ECO:0007669"/>
    <property type="project" value="UniProtKB-EC"/>
</dbReference>
<dbReference type="Pfam" id="PF01501">
    <property type="entry name" value="Glyco_transf_8"/>
    <property type="match status" value="1"/>
</dbReference>
<evidence type="ECO:0000256" key="5">
    <source>
        <dbReference type="ARBA" id="ARBA00022723"/>
    </source>
</evidence>
<feature type="region of interest" description="Disordered" evidence="14">
    <location>
        <begin position="838"/>
        <end position="874"/>
    </location>
</feature>
<feature type="compositionally biased region" description="Polar residues" evidence="14">
    <location>
        <begin position="540"/>
        <end position="549"/>
    </location>
</feature>
<reference evidence="16" key="2">
    <citation type="submission" date="2017-01" db="EMBL/GenBank/DDBJ databases">
        <authorList>
            <person name="Mah S.A."/>
            <person name="Swanson W.J."/>
            <person name="Moy G.W."/>
            <person name="Vacquier V.D."/>
        </authorList>
    </citation>
    <scope>NUCLEOTIDE SEQUENCE</scope>
    <source>
        <strain evidence="16">ALG-7-W6</strain>
    </source>
</reference>
<evidence type="ECO:0000256" key="7">
    <source>
        <dbReference type="ARBA" id="ARBA00023180"/>
    </source>
</evidence>
<organism evidence="16 17">
    <name type="scientific">Smittium mucronatum</name>
    <dbReference type="NCBI Taxonomy" id="133383"/>
    <lineage>
        <taxon>Eukaryota</taxon>
        <taxon>Fungi</taxon>
        <taxon>Fungi incertae sedis</taxon>
        <taxon>Zoopagomycota</taxon>
        <taxon>Kickxellomycotina</taxon>
        <taxon>Harpellomycetes</taxon>
        <taxon>Harpellales</taxon>
        <taxon>Legeriomycetaceae</taxon>
        <taxon>Smittium</taxon>
    </lineage>
</organism>
<comment type="catalytic activity">
    <reaction evidence="11">
        <text>[1,4-alpha-D-glucosyl](n)-L-tyrosyl-[glycogenin] + UDP-alpha-D-glucose = [1,4-alpha-D-glucosyl](n+1)-L-tyrosyl-[glycogenin] + UDP + H(+)</text>
        <dbReference type="Rhea" id="RHEA:56560"/>
        <dbReference type="Rhea" id="RHEA-COMP:14606"/>
        <dbReference type="Rhea" id="RHEA-COMP:14607"/>
        <dbReference type="ChEBI" id="CHEBI:15378"/>
        <dbReference type="ChEBI" id="CHEBI:58223"/>
        <dbReference type="ChEBI" id="CHEBI:58885"/>
        <dbReference type="ChEBI" id="CHEBI:140574"/>
        <dbReference type="EC" id="2.4.1.186"/>
    </reaction>
</comment>
<dbReference type="GO" id="GO:0046872">
    <property type="term" value="F:metal ion binding"/>
    <property type="evidence" value="ECO:0007669"/>
    <property type="project" value="UniProtKB-KW"/>
</dbReference>
<dbReference type="OrthoDB" id="2014201at2759"/>
<evidence type="ECO:0000256" key="3">
    <source>
        <dbReference type="ARBA" id="ARBA00022490"/>
    </source>
</evidence>
<feature type="compositionally biased region" description="Polar residues" evidence="14">
    <location>
        <begin position="379"/>
        <end position="390"/>
    </location>
</feature>
<keyword evidence="5" id="KW-0479">Metal-binding</keyword>
<evidence type="ECO:0000256" key="10">
    <source>
        <dbReference type="ARBA" id="ARBA00038934"/>
    </source>
</evidence>
<evidence type="ECO:0000256" key="1">
    <source>
        <dbReference type="ARBA" id="ARBA00001936"/>
    </source>
</evidence>
<comment type="subcellular location">
    <subcellularLocation>
        <location evidence="2">Cytoplasm</location>
    </subcellularLocation>
</comment>
<evidence type="ECO:0000256" key="12">
    <source>
        <dbReference type="ARBA" id="ARBA00052293"/>
    </source>
</evidence>
<evidence type="ECO:0000313" key="16">
    <source>
        <dbReference type="EMBL" id="OLY80753.1"/>
    </source>
</evidence>
<feature type="region of interest" description="Disordered" evidence="14">
    <location>
        <begin position="939"/>
        <end position="960"/>
    </location>
</feature>
<keyword evidence="7" id="KW-0325">Glycoprotein</keyword>
<name>A0A1R0GV28_9FUNG</name>
<evidence type="ECO:0000313" key="15">
    <source>
        <dbReference type="EMBL" id="OLY77602.1"/>
    </source>
</evidence>
<dbReference type="GO" id="GO:0005737">
    <property type="term" value="C:cytoplasm"/>
    <property type="evidence" value="ECO:0007669"/>
    <property type="project" value="UniProtKB-SubCell"/>
</dbReference>
<dbReference type="Proteomes" id="UP000187455">
    <property type="component" value="Unassembled WGS sequence"/>
</dbReference>
<evidence type="ECO:0000256" key="11">
    <source>
        <dbReference type="ARBA" id="ARBA00050886"/>
    </source>
</evidence>
<dbReference type="FunFam" id="3.90.550.10:FF:000092">
    <property type="entry name" value="Glycogenin 2"/>
    <property type="match status" value="1"/>
</dbReference>
<feature type="region of interest" description="Disordered" evidence="14">
    <location>
        <begin position="890"/>
        <end position="911"/>
    </location>
</feature>
<dbReference type="STRING" id="133383.A0A1R0GV28"/>
<evidence type="ECO:0000313" key="17">
    <source>
        <dbReference type="Proteomes" id="UP000187455"/>
    </source>
</evidence>
<feature type="compositionally biased region" description="Polar residues" evidence="14">
    <location>
        <begin position="428"/>
        <end position="444"/>
    </location>
</feature>
<evidence type="ECO:0000256" key="6">
    <source>
        <dbReference type="ARBA" id="ARBA00023056"/>
    </source>
</evidence>
<dbReference type="InterPro" id="IPR050587">
    <property type="entry name" value="GNT1/Glycosyltrans_8"/>
</dbReference>
<keyword evidence="3" id="KW-0963">Cytoplasm</keyword>
<evidence type="ECO:0000256" key="2">
    <source>
        <dbReference type="ARBA" id="ARBA00004496"/>
    </source>
</evidence>
<feature type="region of interest" description="Disordered" evidence="14">
    <location>
        <begin position="500"/>
        <end position="598"/>
    </location>
</feature>
<evidence type="ECO:0000256" key="9">
    <source>
        <dbReference type="ARBA" id="ARBA00038162"/>
    </source>
</evidence>
<keyword evidence="4" id="KW-0808">Transferase</keyword>
<gene>
    <name evidence="16" type="ORF">AYI68_g5147</name>
    <name evidence="15" type="ORF">AYI68_g8367</name>
</gene>
<comment type="cofactor">
    <cofactor evidence="1">
        <name>Mn(2+)</name>
        <dbReference type="ChEBI" id="CHEBI:29035"/>
    </cofactor>
</comment>